<sequence>MISSFVLLPLIALLLMIAMFNPCLTLTCKAGYANQISGENATTEICKSKAHYCFSVMCMEQNYTSTALITWGCSGDADKKGCEQFFVNAANSALHSTKQRCECQFGDEGKDMANEQVKLPEKEKPGPIPTLSPEALEKSIRCKAGYFRGNGYGTTAASECRGGEYCYTVSCEIISESFTFWGCSLDNDCEEVSKFLAFGQKCQCQFGAKGENMGNLNFDKPIYLPMKGNIQIEFNELPIPTGRTSRENANIFIACSTIAFGFLTKFLLRAMMMVRVQ</sequence>
<dbReference type="Proteomes" id="UP001620645">
    <property type="component" value="Unassembled WGS sequence"/>
</dbReference>
<reference evidence="3 4" key="1">
    <citation type="submission" date="2024-10" db="EMBL/GenBank/DDBJ databases">
        <authorList>
            <person name="Kim D."/>
        </authorList>
    </citation>
    <scope>NUCLEOTIDE SEQUENCE [LARGE SCALE GENOMIC DNA]</scope>
    <source>
        <strain evidence="3">Taebaek</strain>
    </source>
</reference>
<feature type="transmembrane region" description="Helical" evidence="1">
    <location>
        <begin position="249"/>
        <end position="268"/>
    </location>
</feature>
<name>A0ABD2KIS2_HETSC</name>
<keyword evidence="1" id="KW-0812">Transmembrane</keyword>
<protein>
    <submittedName>
        <fullName evidence="3">Uncharacterized protein</fullName>
    </submittedName>
</protein>
<comment type="caution">
    <text evidence="3">The sequence shown here is derived from an EMBL/GenBank/DDBJ whole genome shotgun (WGS) entry which is preliminary data.</text>
</comment>
<feature type="chain" id="PRO_5044832754" evidence="2">
    <location>
        <begin position="26"/>
        <end position="277"/>
    </location>
</feature>
<keyword evidence="1" id="KW-0472">Membrane</keyword>
<proteinExistence type="predicted"/>
<evidence type="ECO:0000313" key="4">
    <source>
        <dbReference type="Proteomes" id="UP001620645"/>
    </source>
</evidence>
<keyword evidence="4" id="KW-1185">Reference proteome</keyword>
<keyword evidence="1" id="KW-1133">Transmembrane helix</keyword>
<evidence type="ECO:0000313" key="3">
    <source>
        <dbReference type="EMBL" id="KAL3102825.1"/>
    </source>
</evidence>
<gene>
    <name evidence="3" type="ORF">niasHS_000783</name>
</gene>
<organism evidence="3 4">
    <name type="scientific">Heterodera schachtii</name>
    <name type="common">Sugarbeet cyst nematode worm</name>
    <name type="synonym">Tylenchus schachtii</name>
    <dbReference type="NCBI Taxonomy" id="97005"/>
    <lineage>
        <taxon>Eukaryota</taxon>
        <taxon>Metazoa</taxon>
        <taxon>Ecdysozoa</taxon>
        <taxon>Nematoda</taxon>
        <taxon>Chromadorea</taxon>
        <taxon>Rhabditida</taxon>
        <taxon>Tylenchina</taxon>
        <taxon>Tylenchomorpha</taxon>
        <taxon>Tylenchoidea</taxon>
        <taxon>Heteroderidae</taxon>
        <taxon>Heteroderinae</taxon>
        <taxon>Heterodera</taxon>
    </lineage>
</organism>
<feature type="signal peptide" evidence="2">
    <location>
        <begin position="1"/>
        <end position="25"/>
    </location>
</feature>
<keyword evidence="2" id="KW-0732">Signal</keyword>
<accession>A0ABD2KIS2</accession>
<evidence type="ECO:0000256" key="1">
    <source>
        <dbReference type="SAM" id="Phobius"/>
    </source>
</evidence>
<dbReference type="AlphaFoldDB" id="A0ABD2KIS2"/>
<evidence type="ECO:0000256" key="2">
    <source>
        <dbReference type="SAM" id="SignalP"/>
    </source>
</evidence>
<dbReference type="EMBL" id="JBICCN010000016">
    <property type="protein sequence ID" value="KAL3102825.1"/>
    <property type="molecule type" value="Genomic_DNA"/>
</dbReference>